<evidence type="ECO:0000256" key="1">
    <source>
        <dbReference type="SAM" id="MobiDB-lite"/>
    </source>
</evidence>
<name>A0A0W4ZD89_PNEC8</name>
<protein>
    <submittedName>
        <fullName evidence="2">Uncharacterized protein</fullName>
    </submittedName>
</protein>
<organism evidence="2 3">
    <name type="scientific">Pneumocystis carinii (strain B80)</name>
    <name type="common">Rat pneumocystis pneumonia agent</name>
    <name type="synonym">Pneumocystis carinii f. sp. carinii</name>
    <dbReference type="NCBI Taxonomy" id="1408658"/>
    <lineage>
        <taxon>Eukaryota</taxon>
        <taxon>Fungi</taxon>
        <taxon>Dikarya</taxon>
        <taxon>Ascomycota</taxon>
        <taxon>Taphrinomycotina</taxon>
        <taxon>Pneumocystomycetes</taxon>
        <taxon>Pneumocystaceae</taxon>
        <taxon>Pneumocystis</taxon>
    </lineage>
</organism>
<comment type="caution">
    <text evidence="2">The sequence shown here is derived from an EMBL/GenBank/DDBJ whole genome shotgun (WGS) entry which is preliminary data.</text>
</comment>
<dbReference type="EMBL" id="LFVZ01000013">
    <property type="protein sequence ID" value="KTW26358.1"/>
    <property type="molecule type" value="Genomic_DNA"/>
</dbReference>
<dbReference type="PANTHER" id="PTHR40132">
    <property type="entry name" value="PRE-MRNA-SPLICING FACTOR 38B"/>
    <property type="match status" value="1"/>
</dbReference>
<proteinExistence type="predicted"/>
<dbReference type="AlphaFoldDB" id="A0A0W4ZD89"/>
<dbReference type="RefSeq" id="XP_018224806.1">
    <property type="nucleotide sequence ID" value="XM_018371368.1"/>
</dbReference>
<dbReference type="PANTHER" id="PTHR40132:SF1">
    <property type="entry name" value="PRE-MRNA-SPLICING FACTOR 38B"/>
    <property type="match status" value="1"/>
</dbReference>
<sequence>MSEDSWIIELLKKEAKEKEIESERIGIKAFLKKKRSKTLSQGPNKEFLTRIIKDTDSHNEALIRKEMFRAKKRLGELYYCKSGGDKVIKENGETRKSRRKEEKKNFEANLLDNNESEKKNKKKRILY</sequence>
<dbReference type="VEuPathDB" id="FungiDB:T552_02841"/>
<keyword evidence="3" id="KW-1185">Reference proteome</keyword>
<dbReference type="OrthoDB" id="2431475at2759"/>
<dbReference type="Proteomes" id="UP000054454">
    <property type="component" value="Unassembled WGS sequence"/>
</dbReference>
<reference evidence="3" key="1">
    <citation type="journal article" date="2016" name="Nat. Commun.">
        <title>Genome analysis of three Pneumocystis species reveals adaptation mechanisms to life exclusively in mammalian hosts.</title>
        <authorList>
            <person name="Ma L."/>
            <person name="Chen Z."/>
            <person name="Huang D.W."/>
            <person name="Kutty G."/>
            <person name="Ishihara M."/>
            <person name="Wang H."/>
            <person name="Abouelleil A."/>
            <person name="Bishop L."/>
            <person name="Davey E."/>
            <person name="Deng R."/>
            <person name="Deng X."/>
            <person name="Fan L."/>
            <person name="Fantoni G."/>
            <person name="Fitzgerald M."/>
            <person name="Gogineni E."/>
            <person name="Goldberg J.M."/>
            <person name="Handley G."/>
            <person name="Hu X."/>
            <person name="Huber C."/>
            <person name="Jiao X."/>
            <person name="Jones K."/>
            <person name="Levin J.Z."/>
            <person name="Liu Y."/>
            <person name="Macdonald P."/>
            <person name="Melnikov A."/>
            <person name="Raley C."/>
            <person name="Sassi M."/>
            <person name="Sherman B.T."/>
            <person name="Song X."/>
            <person name="Sykes S."/>
            <person name="Tran B."/>
            <person name="Walsh L."/>
            <person name="Xia Y."/>
            <person name="Yang J."/>
            <person name="Young S."/>
            <person name="Zeng Q."/>
            <person name="Zheng X."/>
            <person name="Stephens R."/>
            <person name="Nusbaum C."/>
            <person name="Birren B.W."/>
            <person name="Azadi P."/>
            <person name="Lempicki R.A."/>
            <person name="Cuomo C.A."/>
            <person name="Kovacs J.A."/>
        </authorList>
    </citation>
    <scope>NUCLEOTIDE SEQUENCE [LARGE SCALE GENOMIC DNA]</scope>
    <source>
        <strain evidence="3">B80</strain>
    </source>
</reference>
<accession>A0A0W4ZD89</accession>
<feature type="region of interest" description="Disordered" evidence="1">
    <location>
        <begin position="90"/>
        <end position="127"/>
    </location>
</feature>
<feature type="compositionally biased region" description="Basic and acidic residues" evidence="1">
    <location>
        <begin position="90"/>
        <end position="106"/>
    </location>
</feature>
<dbReference type="GeneID" id="28937571"/>
<evidence type="ECO:0000313" key="3">
    <source>
        <dbReference type="Proteomes" id="UP000054454"/>
    </source>
</evidence>
<gene>
    <name evidence="2" type="ORF">T552_02841</name>
</gene>
<evidence type="ECO:0000313" key="2">
    <source>
        <dbReference type="EMBL" id="KTW26358.1"/>
    </source>
</evidence>